<evidence type="ECO:0000313" key="2">
    <source>
        <dbReference type="EMBL" id="SJZ99805.1"/>
    </source>
</evidence>
<proteinExistence type="predicted"/>
<dbReference type="RefSeq" id="WP_078810893.1">
    <property type="nucleotide sequence ID" value="NZ_FUWM01000025.1"/>
</dbReference>
<dbReference type="OrthoDB" id="2120783at2"/>
<keyword evidence="1" id="KW-0732">Signal</keyword>
<dbReference type="AlphaFoldDB" id="A0A1T4Q7Z9"/>
<dbReference type="InterPro" id="IPR036280">
    <property type="entry name" value="Multihaem_cyt_sf"/>
</dbReference>
<feature type="signal peptide" evidence="1">
    <location>
        <begin position="1"/>
        <end position="24"/>
    </location>
</feature>
<accession>A0A1T4Q7Z9</accession>
<evidence type="ECO:0000256" key="1">
    <source>
        <dbReference type="SAM" id="SignalP"/>
    </source>
</evidence>
<dbReference type="SUPFAM" id="SSF48695">
    <property type="entry name" value="Multiheme cytochromes"/>
    <property type="match status" value="1"/>
</dbReference>
<sequence>MKKSLLILLMVVFLVTLITTLAFASSPKSVEDMVKQNKSCGVSCHEPDSEHNLKNEIKEMAKEGNHADVSSMVSNESAEKCMTCHSSDFGEILHVAHLVGTPEDNHFLAEVKSGEANCISCHSLNAKTGKIGLD</sequence>
<feature type="chain" id="PRO_5012459337" evidence="1">
    <location>
        <begin position="25"/>
        <end position="134"/>
    </location>
</feature>
<keyword evidence="3" id="KW-1185">Reference proteome</keyword>
<dbReference type="Proteomes" id="UP000190625">
    <property type="component" value="Unassembled WGS sequence"/>
</dbReference>
<gene>
    <name evidence="2" type="ORF">SAMN02745118_02464</name>
</gene>
<dbReference type="EMBL" id="FUWM01000025">
    <property type="protein sequence ID" value="SJZ99805.1"/>
    <property type="molecule type" value="Genomic_DNA"/>
</dbReference>
<name>A0A1T4Q7Z9_9FIRM</name>
<protein>
    <submittedName>
        <fullName evidence="2">Uncharacterized protein</fullName>
    </submittedName>
</protein>
<reference evidence="3" key="1">
    <citation type="submission" date="2017-02" db="EMBL/GenBank/DDBJ databases">
        <authorList>
            <person name="Varghese N."/>
            <person name="Submissions S."/>
        </authorList>
    </citation>
    <scope>NUCLEOTIDE SEQUENCE [LARGE SCALE GENOMIC DNA]</scope>
    <source>
        <strain evidence="3">ATCC BAA-73</strain>
    </source>
</reference>
<organism evidence="2 3">
    <name type="scientific">Selenihalanaerobacter shriftii</name>
    <dbReference type="NCBI Taxonomy" id="142842"/>
    <lineage>
        <taxon>Bacteria</taxon>
        <taxon>Bacillati</taxon>
        <taxon>Bacillota</taxon>
        <taxon>Clostridia</taxon>
        <taxon>Halanaerobiales</taxon>
        <taxon>Halobacteroidaceae</taxon>
        <taxon>Selenihalanaerobacter</taxon>
    </lineage>
</organism>
<evidence type="ECO:0000313" key="3">
    <source>
        <dbReference type="Proteomes" id="UP000190625"/>
    </source>
</evidence>